<evidence type="ECO:0000256" key="1">
    <source>
        <dbReference type="SAM" id="Phobius"/>
    </source>
</evidence>
<gene>
    <name evidence="2" type="ORF">C9J01_25615</name>
</gene>
<name>A0A2T3N5U2_9GAMM</name>
<protein>
    <submittedName>
        <fullName evidence="2">Uncharacterized protein</fullName>
    </submittedName>
</protein>
<dbReference type="AlphaFoldDB" id="A0A2T3N5U2"/>
<comment type="caution">
    <text evidence="2">The sequence shown here is derived from an EMBL/GenBank/DDBJ whole genome shotgun (WGS) entry which is preliminary data.</text>
</comment>
<dbReference type="EMBL" id="PYMB01000027">
    <property type="protein sequence ID" value="PSW07705.1"/>
    <property type="molecule type" value="Genomic_DNA"/>
</dbReference>
<reference evidence="2 3" key="1">
    <citation type="submission" date="2018-03" db="EMBL/GenBank/DDBJ databases">
        <title>Whole genome sequencing of Histamine producing bacteria.</title>
        <authorList>
            <person name="Butler K."/>
        </authorList>
    </citation>
    <scope>NUCLEOTIDE SEQUENCE [LARGE SCALE GENOMIC DNA]</scope>
    <source>
        <strain evidence="2 3">DSM 19138</strain>
    </source>
</reference>
<accession>A0A2T3N5U2</accession>
<keyword evidence="1" id="KW-0472">Membrane</keyword>
<sequence length="80" mass="9346">MFHNRSVIGNHYEAISFENIIVDIAPAALWLFIFILQYPDALFSVKRRHKLFEWFDTGNVNCQQGAVNRIYLNLSRPAYA</sequence>
<keyword evidence="1" id="KW-0812">Transmembrane</keyword>
<dbReference type="Proteomes" id="UP000241346">
    <property type="component" value="Unassembled WGS sequence"/>
</dbReference>
<proteinExistence type="predicted"/>
<evidence type="ECO:0000313" key="3">
    <source>
        <dbReference type="Proteomes" id="UP000241346"/>
    </source>
</evidence>
<evidence type="ECO:0000313" key="2">
    <source>
        <dbReference type="EMBL" id="PSW07705.1"/>
    </source>
</evidence>
<organism evidence="2 3">
    <name type="scientific">Photobacterium rosenbergii</name>
    <dbReference type="NCBI Taxonomy" id="294936"/>
    <lineage>
        <taxon>Bacteria</taxon>
        <taxon>Pseudomonadati</taxon>
        <taxon>Pseudomonadota</taxon>
        <taxon>Gammaproteobacteria</taxon>
        <taxon>Vibrionales</taxon>
        <taxon>Vibrionaceae</taxon>
        <taxon>Photobacterium</taxon>
    </lineage>
</organism>
<feature type="transmembrane region" description="Helical" evidence="1">
    <location>
        <begin position="20"/>
        <end position="38"/>
    </location>
</feature>
<keyword evidence="1" id="KW-1133">Transmembrane helix</keyword>